<feature type="binding site" evidence="10">
    <location>
        <position position="175"/>
    </location>
    <ligand>
        <name>[4Fe-4S] cluster</name>
        <dbReference type="ChEBI" id="CHEBI:49883"/>
        <label>3</label>
    </ligand>
</feature>
<feature type="domain" description="4Fe-4S ferredoxin-type" evidence="11">
    <location>
        <begin position="296"/>
        <end position="323"/>
    </location>
</feature>
<evidence type="ECO:0000256" key="4">
    <source>
        <dbReference type="ARBA" id="ARBA00022737"/>
    </source>
</evidence>
<feature type="region of interest" description="Hydrophobic" evidence="10">
    <location>
        <begin position="1"/>
        <end position="25"/>
    </location>
</feature>
<keyword evidence="6 10" id="KW-0249">Electron transport</keyword>
<keyword evidence="4 10" id="KW-0677">Repeat</keyword>
<evidence type="ECO:0000256" key="9">
    <source>
        <dbReference type="ARBA" id="ARBA00023136"/>
    </source>
</evidence>
<keyword evidence="5 10" id="KW-1278">Translocase</keyword>
<comment type="subcellular location">
    <subcellularLocation>
        <location evidence="10">Cell membrane</location>
    </subcellularLocation>
</comment>
<dbReference type="GO" id="GO:0009055">
    <property type="term" value="F:electron transfer activity"/>
    <property type="evidence" value="ECO:0007669"/>
    <property type="project" value="InterPro"/>
</dbReference>
<feature type="binding site" evidence="10">
    <location>
        <position position="136"/>
    </location>
    <ligand>
        <name>[4Fe-4S] cluster</name>
        <dbReference type="ChEBI" id="CHEBI:49883"/>
        <label>2</label>
    </ligand>
</feature>
<evidence type="ECO:0000256" key="3">
    <source>
        <dbReference type="ARBA" id="ARBA00022723"/>
    </source>
</evidence>
<dbReference type="InterPro" id="IPR010207">
    <property type="entry name" value="Elect_transpt_cplx_RnfB/RsxB"/>
</dbReference>
<keyword evidence="2 10" id="KW-0004">4Fe-4S</keyword>
<keyword evidence="14" id="KW-1185">Reference proteome</keyword>
<feature type="binding site" evidence="10">
    <location>
        <position position="48"/>
    </location>
    <ligand>
        <name>[4Fe-4S] cluster</name>
        <dbReference type="ChEBI" id="CHEBI:49883"/>
        <label>1</label>
    </ligand>
</feature>
<dbReference type="EC" id="7.-.-.-" evidence="10"/>
<protein>
    <recommendedName>
        <fullName evidence="10">Ion-translocating oxidoreductase complex subunit B</fullName>
        <ecNumber evidence="10">7.-.-.-</ecNumber>
    </recommendedName>
    <alternativeName>
        <fullName evidence="10">Rnf electron transport complex subunit B</fullName>
    </alternativeName>
</protein>
<feature type="domain" description="4Fe-4S ferredoxin-type" evidence="11">
    <location>
        <begin position="234"/>
        <end position="263"/>
    </location>
</feature>
<dbReference type="NCBIfam" id="TIGR01944">
    <property type="entry name" value="rnfB"/>
    <property type="match status" value="1"/>
</dbReference>
<evidence type="ECO:0000256" key="5">
    <source>
        <dbReference type="ARBA" id="ARBA00022967"/>
    </source>
</evidence>
<dbReference type="Proteomes" id="UP000317863">
    <property type="component" value="Unassembled WGS sequence"/>
</dbReference>
<feature type="binding site" evidence="10">
    <location>
        <position position="169"/>
    </location>
    <ligand>
        <name>[4Fe-4S] cluster</name>
        <dbReference type="ChEBI" id="CHEBI:49883"/>
        <label>3</label>
    </ligand>
</feature>
<feature type="domain" description="4Fe-4S ferredoxin-type" evidence="11">
    <location>
        <begin position="160"/>
        <end position="189"/>
    </location>
</feature>
<dbReference type="GO" id="GO:0005886">
    <property type="term" value="C:plasma membrane"/>
    <property type="evidence" value="ECO:0007669"/>
    <property type="project" value="UniProtKB-SubCell"/>
</dbReference>
<dbReference type="PANTHER" id="PTHR43560:SF1">
    <property type="entry name" value="ION-TRANSLOCATING OXIDOREDUCTASE COMPLEX SUBUNIT B"/>
    <property type="match status" value="1"/>
</dbReference>
<sequence length="323" mass="33563">MEILTAVILLGAMGLIFGVILDFASKKFAVEVDPREDEILGVLPGANCGGCGYPGCGGCAAAIVKGEAPISACPVGGAAVTEKIAAIMGVEASSGERMVAHVICKGTCDKAKDKYEYDGVQDCRAASVLNGGAKACAQGCLGLGTCVSVCAFDAIHIVDGVAVVDEEKCVNCGKCREVCPKALITEKPASQEIIVDCNNTQRGKVVKDNCSAGCIGCGICEKNCKFDAIHVENNVAKIDPSKCTGCMVCVEKCPTKVIAGDLAKRQKVVIDENLCVGCTICAKQCKFDAIEGELKSVHKIDQDKCVGCHLCMAKCPKKAIKTV</sequence>
<comment type="similarity">
    <text evidence="10">Belongs to the 4Fe4S bacterial-type ferredoxin family. RnfB subfamily.</text>
</comment>
<dbReference type="PANTHER" id="PTHR43560">
    <property type="entry name" value="ION-TRANSLOCATING OXIDOREDUCTASE COMPLEX SUBUNIT B"/>
    <property type="match status" value="1"/>
</dbReference>
<dbReference type="PROSITE" id="PS00198">
    <property type="entry name" value="4FE4S_FER_1"/>
    <property type="match status" value="3"/>
</dbReference>
<comment type="subunit">
    <text evidence="10">The complex is composed of six subunits: RnfA, RnfB, RnfC, RnfD, RnfE and RnfG.</text>
</comment>
<evidence type="ECO:0000256" key="1">
    <source>
        <dbReference type="ARBA" id="ARBA00022448"/>
    </source>
</evidence>
<evidence type="ECO:0000256" key="6">
    <source>
        <dbReference type="ARBA" id="ARBA00022982"/>
    </source>
</evidence>
<dbReference type="InterPro" id="IPR050395">
    <property type="entry name" value="4Fe4S_Ferredoxin_RnfB"/>
</dbReference>
<keyword evidence="10" id="KW-1003">Cell membrane</keyword>
<feature type="binding site" evidence="10">
    <location>
        <position position="179"/>
    </location>
    <ligand>
        <name>[4Fe-4S] cluster</name>
        <dbReference type="ChEBI" id="CHEBI:49883"/>
        <label>2</label>
    </ligand>
</feature>
<dbReference type="HAMAP" id="MF_00463">
    <property type="entry name" value="RsxB_RnfB"/>
    <property type="match status" value="1"/>
</dbReference>
<dbReference type="GO" id="GO:0051539">
    <property type="term" value="F:4 iron, 4 sulfur cluster binding"/>
    <property type="evidence" value="ECO:0007669"/>
    <property type="project" value="UniProtKB-UniRule"/>
</dbReference>
<evidence type="ECO:0000259" key="12">
    <source>
        <dbReference type="PROSITE" id="PS51656"/>
    </source>
</evidence>
<dbReference type="GO" id="GO:0046872">
    <property type="term" value="F:metal ion binding"/>
    <property type="evidence" value="ECO:0007669"/>
    <property type="project" value="UniProtKB-KW"/>
</dbReference>
<evidence type="ECO:0000256" key="10">
    <source>
        <dbReference type="HAMAP-Rule" id="MF_00463"/>
    </source>
</evidence>
<feature type="domain" description="4Fe-4S ferredoxin-type" evidence="11">
    <location>
        <begin position="266"/>
        <end position="295"/>
    </location>
</feature>
<feature type="binding site" evidence="10">
    <location>
        <position position="140"/>
    </location>
    <ligand>
        <name>[4Fe-4S] cluster</name>
        <dbReference type="ChEBI" id="CHEBI:49883"/>
        <label>2</label>
    </ligand>
</feature>
<comment type="cofactor">
    <cofactor evidence="10">
        <name>[4Fe-4S] cluster</name>
        <dbReference type="ChEBI" id="CHEBI:49883"/>
    </cofactor>
    <text evidence="10">Binds 3 [4Fe-4S] clusters.</text>
</comment>
<dbReference type="PROSITE" id="PS51656">
    <property type="entry name" value="4FE4S"/>
    <property type="match status" value="1"/>
</dbReference>
<feature type="binding site" evidence="10">
    <location>
        <position position="51"/>
    </location>
    <ligand>
        <name>[4Fe-4S] cluster</name>
        <dbReference type="ChEBI" id="CHEBI:49883"/>
        <label>1</label>
    </ligand>
</feature>
<dbReference type="InterPro" id="IPR017896">
    <property type="entry name" value="4Fe4S_Fe-S-bd"/>
</dbReference>
<dbReference type="EMBL" id="SGJB01000016">
    <property type="protein sequence ID" value="TQQ84120.1"/>
    <property type="molecule type" value="Genomic_DNA"/>
</dbReference>
<keyword evidence="1 10" id="KW-0813">Transport</keyword>
<dbReference type="GO" id="GO:0022900">
    <property type="term" value="P:electron transport chain"/>
    <property type="evidence" value="ECO:0007669"/>
    <property type="project" value="UniProtKB-UniRule"/>
</dbReference>
<feature type="binding site" evidence="10">
    <location>
        <position position="73"/>
    </location>
    <ligand>
        <name>[4Fe-4S] cluster</name>
        <dbReference type="ChEBI" id="CHEBI:49883"/>
        <label>1</label>
    </ligand>
</feature>
<keyword evidence="9 10" id="KW-0472">Membrane</keyword>
<evidence type="ECO:0000256" key="2">
    <source>
        <dbReference type="ARBA" id="ARBA00022485"/>
    </source>
</evidence>
<dbReference type="OrthoDB" id="9789936at2"/>
<feature type="domain" description="4Fe-4S" evidence="12">
    <location>
        <begin position="31"/>
        <end position="90"/>
    </location>
</feature>
<organism evidence="13 14">
    <name type="scientific">Peptacetobacter hominis</name>
    <dbReference type="NCBI Taxonomy" id="2743610"/>
    <lineage>
        <taxon>Bacteria</taxon>
        <taxon>Bacillati</taxon>
        <taxon>Bacillota</taxon>
        <taxon>Clostridia</taxon>
        <taxon>Peptostreptococcales</taxon>
        <taxon>Peptostreptococcaceae</taxon>
        <taxon>Peptacetobacter</taxon>
    </lineage>
</organism>
<dbReference type="Pfam" id="PF14697">
    <property type="entry name" value="Fer4_21"/>
    <property type="match status" value="1"/>
</dbReference>
<feature type="binding site" evidence="10">
    <location>
        <position position="172"/>
    </location>
    <ligand>
        <name>[4Fe-4S] cluster</name>
        <dbReference type="ChEBI" id="CHEBI:49883"/>
        <label>3</label>
    </ligand>
</feature>
<dbReference type="PROSITE" id="PS51379">
    <property type="entry name" value="4FE4S_FER_2"/>
    <property type="match status" value="5"/>
</dbReference>
<dbReference type="Pfam" id="PF12838">
    <property type="entry name" value="Fer4_7"/>
    <property type="match status" value="1"/>
</dbReference>
<dbReference type="InterPro" id="IPR017900">
    <property type="entry name" value="4Fe4S_Fe_S_CS"/>
</dbReference>
<name>A0A544QTW0_9FIRM</name>
<dbReference type="Pfam" id="PF00037">
    <property type="entry name" value="Fer4"/>
    <property type="match status" value="1"/>
</dbReference>
<dbReference type="SUPFAM" id="SSF54862">
    <property type="entry name" value="4Fe-4S ferredoxins"/>
    <property type="match status" value="2"/>
</dbReference>
<comment type="function">
    <text evidence="10">Part of a membrane-bound complex that couples electron transfer with translocation of ions across the membrane.</text>
</comment>
<dbReference type="AlphaFoldDB" id="A0A544QTW0"/>
<evidence type="ECO:0000259" key="11">
    <source>
        <dbReference type="PROSITE" id="PS51379"/>
    </source>
</evidence>
<dbReference type="Gene3D" id="1.10.15.40">
    <property type="entry name" value="Electron transport complex subunit B, putative Fe-S cluster"/>
    <property type="match status" value="1"/>
</dbReference>
<dbReference type="Gene3D" id="3.30.70.20">
    <property type="match status" value="4"/>
</dbReference>
<evidence type="ECO:0000313" key="13">
    <source>
        <dbReference type="EMBL" id="TQQ84120.1"/>
    </source>
</evidence>
<evidence type="ECO:0000313" key="14">
    <source>
        <dbReference type="Proteomes" id="UP000317863"/>
    </source>
</evidence>
<reference evidence="13 14" key="1">
    <citation type="submission" date="2019-02" db="EMBL/GenBank/DDBJ databases">
        <title>Peptostreptococcaceae bacterium ZHW00191 nov., a new bacterium isolated from the human gut.</title>
        <authorList>
            <person name="Zhou H.-W."/>
            <person name="Chen X.-J."/>
        </authorList>
    </citation>
    <scope>NUCLEOTIDE SEQUENCE [LARGE SCALE GENOMIC DNA]</scope>
    <source>
        <strain evidence="13 14">ZHW00191</strain>
    </source>
</reference>
<evidence type="ECO:0000256" key="8">
    <source>
        <dbReference type="ARBA" id="ARBA00023014"/>
    </source>
</evidence>
<keyword evidence="3 10" id="KW-0479">Metal-binding</keyword>
<comment type="caution">
    <text evidence="13">The sequence shown here is derived from an EMBL/GenBank/DDBJ whole genome shotgun (WGS) entry which is preliminary data.</text>
</comment>
<keyword evidence="8 10" id="KW-0411">Iron-sulfur</keyword>
<proteinExistence type="inferred from homology"/>
<gene>
    <name evidence="10" type="primary">rnfB</name>
    <name evidence="13" type="ORF">EXD82_08440</name>
</gene>
<feature type="binding site" evidence="10">
    <location>
        <position position="146"/>
    </location>
    <ligand>
        <name>[4Fe-4S] cluster</name>
        <dbReference type="ChEBI" id="CHEBI:49883"/>
        <label>2</label>
    </ligand>
</feature>
<keyword evidence="7 10" id="KW-0408">Iron</keyword>
<dbReference type="InterPro" id="IPR007202">
    <property type="entry name" value="4Fe-4S_dom"/>
</dbReference>
<accession>A0A544QTW0</accession>
<feature type="binding site" evidence="10">
    <location>
        <position position="56"/>
    </location>
    <ligand>
        <name>[4Fe-4S] cluster</name>
        <dbReference type="ChEBI" id="CHEBI:49883"/>
        <label>1</label>
    </ligand>
</feature>
<dbReference type="Pfam" id="PF04060">
    <property type="entry name" value="FeS"/>
    <property type="match status" value="1"/>
</dbReference>
<evidence type="ECO:0000256" key="7">
    <source>
        <dbReference type="ARBA" id="ARBA00023004"/>
    </source>
</evidence>
<feature type="binding site" evidence="10">
    <location>
        <position position="150"/>
    </location>
    <ligand>
        <name>[4Fe-4S] cluster</name>
        <dbReference type="ChEBI" id="CHEBI:49883"/>
        <label>3</label>
    </ligand>
</feature>
<dbReference type="RefSeq" id="WP_142536475.1">
    <property type="nucleotide sequence ID" value="NZ_SGJB01000016.1"/>
</dbReference>
<comment type="caution">
    <text evidence="10">Lacks conserved residue(s) required for the propagation of feature annotation.</text>
</comment>
<feature type="domain" description="4Fe-4S ferredoxin-type" evidence="11">
    <location>
        <begin position="203"/>
        <end position="233"/>
    </location>
</feature>
<dbReference type="CDD" id="cd10549">
    <property type="entry name" value="MtMvhB_like"/>
    <property type="match status" value="2"/>
</dbReference>